<comment type="caution">
    <text evidence="1">The sequence shown here is derived from an EMBL/GenBank/DDBJ whole genome shotgun (WGS) entry which is preliminary data.</text>
</comment>
<gene>
    <name evidence="1" type="ORF">GCM10023307_18840</name>
</gene>
<dbReference type="InterPro" id="IPR025543">
    <property type="entry name" value="Dodecin-like"/>
</dbReference>
<protein>
    <recommendedName>
        <fullName evidence="3">Dodecin domain-containing protein</fullName>
    </recommendedName>
</protein>
<dbReference type="Pfam" id="PF07311">
    <property type="entry name" value="Dodecin"/>
    <property type="match status" value="1"/>
</dbReference>
<dbReference type="EMBL" id="BAABJE010000009">
    <property type="protein sequence ID" value="GAA4793567.1"/>
    <property type="molecule type" value="Genomic_DNA"/>
</dbReference>
<keyword evidence="2" id="KW-1185">Reference proteome</keyword>
<evidence type="ECO:0008006" key="3">
    <source>
        <dbReference type="Google" id="ProtNLM"/>
    </source>
</evidence>
<accession>A0ABP9BEW6</accession>
<dbReference type="InterPro" id="IPR009923">
    <property type="entry name" value="Dodecin"/>
</dbReference>
<dbReference type="PANTHER" id="PTHR39324">
    <property type="entry name" value="CALCIUM DODECIN"/>
    <property type="match status" value="1"/>
</dbReference>
<dbReference type="Gene3D" id="3.30.1660.10">
    <property type="entry name" value="Flavin-binding protein dodecin"/>
    <property type="match status" value="1"/>
</dbReference>
<reference evidence="2" key="1">
    <citation type="journal article" date="2019" name="Int. J. Syst. Evol. Microbiol.">
        <title>The Global Catalogue of Microorganisms (GCM) 10K type strain sequencing project: providing services to taxonomists for standard genome sequencing and annotation.</title>
        <authorList>
            <consortium name="The Broad Institute Genomics Platform"/>
            <consortium name="The Broad Institute Genome Sequencing Center for Infectious Disease"/>
            <person name="Wu L."/>
            <person name="Ma J."/>
        </authorList>
    </citation>
    <scope>NUCLEOTIDE SEQUENCE [LARGE SCALE GENOMIC DNA]</scope>
    <source>
        <strain evidence="2">JCM 18204</strain>
    </source>
</reference>
<dbReference type="PANTHER" id="PTHR39324:SF1">
    <property type="entry name" value="CALCIUM DODECIN"/>
    <property type="match status" value="1"/>
</dbReference>
<evidence type="ECO:0000313" key="2">
    <source>
        <dbReference type="Proteomes" id="UP001499959"/>
    </source>
</evidence>
<dbReference type="SUPFAM" id="SSF89807">
    <property type="entry name" value="Dodecin-like"/>
    <property type="match status" value="1"/>
</dbReference>
<name>A0ABP9BEW6_9GAMM</name>
<evidence type="ECO:0000313" key="1">
    <source>
        <dbReference type="EMBL" id="GAA4793567.1"/>
    </source>
</evidence>
<dbReference type="Proteomes" id="UP001499959">
    <property type="component" value="Unassembled WGS sequence"/>
</dbReference>
<dbReference type="InterPro" id="IPR036694">
    <property type="entry name" value="Dodecin-like_sf"/>
</dbReference>
<proteinExistence type="predicted"/>
<dbReference type="RefSeq" id="WP_345303068.1">
    <property type="nucleotide sequence ID" value="NZ_BAABJE010000009.1"/>
</dbReference>
<organism evidence="1 2">
    <name type="scientific">Lysobacter hankyongensis</name>
    <dbReference type="NCBI Taxonomy" id="1176535"/>
    <lineage>
        <taxon>Bacteria</taxon>
        <taxon>Pseudomonadati</taxon>
        <taxon>Pseudomonadota</taxon>
        <taxon>Gammaproteobacteria</taxon>
        <taxon>Lysobacterales</taxon>
        <taxon>Lysobacteraceae</taxon>
        <taxon>Lysobacter</taxon>
    </lineage>
</organism>
<sequence length="67" mass="7323">MSIAKIIEINAASATGFEDAVRTGLKKCAESVKNIKGAWVNETKVVIDDAGNVLEWRVNMRVSFVVE</sequence>